<sequence length="292" mass="31991">MPIHRNYARYGAETVFYHNLTEFCAAPLCTNSEHTGMLSGVHAIGFGNQADHRMLEVLVENRNAATTVVVFHAAVDPSKTSLPVFIGRQFTETLDANLVFVSDPALQYGAGIGWCAGTKDLALQKDLVSAISVVQDSIPEAEHLVFFGASAGGFAALYYAHQFPGSLAVVANPQTNIEAYHPGPVQTYRDKCFSGTELSDAGIAFDINPIYAAEFPCHVIYLQNAQDDFHIEHHLKPWQKAVQNYPDRWRLHVDDWGPGHAPVPPAILTGILGFAAFVNGSWTEVFADEMFN</sequence>
<accession>A0A0G3GLB2</accession>
<evidence type="ECO:0000313" key="1">
    <source>
        <dbReference type="EMBL" id="AKK02026.1"/>
    </source>
</evidence>
<dbReference type="Gene3D" id="3.40.50.1820">
    <property type="entry name" value="alpha/beta hydrolase"/>
    <property type="match status" value="1"/>
</dbReference>
<dbReference type="STRING" id="1050174.CEPID_00660"/>
<dbReference type="SUPFAM" id="SSF53474">
    <property type="entry name" value="alpha/beta-Hydrolases"/>
    <property type="match status" value="1"/>
</dbReference>
<proteinExistence type="predicted"/>
<dbReference type="InterPro" id="IPR029058">
    <property type="entry name" value="AB_hydrolase_fold"/>
</dbReference>
<dbReference type="KEGG" id="cei:CEPID_00660"/>
<keyword evidence="2" id="KW-1185">Reference proteome</keyword>
<gene>
    <name evidence="1" type="ORF">CEPID_00660</name>
</gene>
<dbReference type="AlphaFoldDB" id="A0A0G3GLB2"/>
<dbReference type="PATRIC" id="fig|1050174.4.peg.140"/>
<dbReference type="EMBL" id="CP011541">
    <property type="protein sequence ID" value="AKK02026.1"/>
    <property type="molecule type" value="Genomic_DNA"/>
</dbReference>
<dbReference type="Proteomes" id="UP000035368">
    <property type="component" value="Chromosome"/>
</dbReference>
<protein>
    <recommendedName>
        <fullName evidence="3">Alpha/beta hydrolase family</fullName>
    </recommendedName>
</protein>
<evidence type="ECO:0000313" key="2">
    <source>
        <dbReference type="Proteomes" id="UP000035368"/>
    </source>
</evidence>
<name>A0A0G3GLB2_9CORY</name>
<organism evidence="1 2">
    <name type="scientific">Corynebacterium epidermidicanis</name>
    <dbReference type="NCBI Taxonomy" id="1050174"/>
    <lineage>
        <taxon>Bacteria</taxon>
        <taxon>Bacillati</taxon>
        <taxon>Actinomycetota</taxon>
        <taxon>Actinomycetes</taxon>
        <taxon>Mycobacteriales</taxon>
        <taxon>Corynebacteriaceae</taxon>
        <taxon>Corynebacterium</taxon>
    </lineage>
</organism>
<reference evidence="1 2" key="1">
    <citation type="submission" date="2015-05" db="EMBL/GenBank/DDBJ databases">
        <title>Complete genome sequence of Corynebacterium epidermidicanis DSM 45586, isolated from the skin of a dog suffering from pruritus.</title>
        <authorList>
            <person name="Ruckert C."/>
            <person name="Albersmeier A."/>
            <person name="Winkler A."/>
            <person name="Tauch A."/>
        </authorList>
    </citation>
    <scope>NUCLEOTIDE SEQUENCE [LARGE SCALE GENOMIC DNA]</scope>
    <source>
        <strain evidence="1 2">DSM 45586</strain>
    </source>
</reference>
<evidence type="ECO:0008006" key="3">
    <source>
        <dbReference type="Google" id="ProtNLM"/>
    </source>
</evidence>